<dbReference type="EMBL" id="LJNI01000114">
    <property type="protein sequence ID" value="KPJ71910.1"/>
    <property type="molecule type" value="Genomic_DNA"/>
</dbReference>
<accession>A0A0S7YB74</accession>
<keyword evidence="1" id="KW-0175">Coiled coil</keyword>
<gene>
    <name evidence="3" type="ORF">AMJ52_08110</name>
</gene>
<feature type="chain" id="PRO_5006640527" evidence="2">
    <location>
        <begin position="19"/>
        <end position="93"/>
    </location>
</feature>
<comment type="caution">
    <text evidence="3">The sequence shown here is derived from an EMBL/GenBank/DDBJ whole genome shotgun (WGS) entry which is preliminary data.</text>
</comment>
<dbReference type="PROSITE" id="PS51257">
    <property type="entry name" value="PROKAR_LIPOPROTEIN"/>
    <property type="match status" value="1"/>
</dbReference>
<sequence length="93" mass="9983">MRKITIALIALVALVVIGCQPPEGMVGVTTEQLEGVKTELMNEIETLKTDVANLHTALDSLTTIYNGHIEKFHKGGMVAPKPQPKPAPAPVQK</sequence>
<dbReference type="AlphaFoldDB" id="A0A0S7YB74"/>
<dbReference type="Proteomes" id="UP000051012">
    <property type="component" value="Unassembled WGS sequence"/>
</dbReference>
<reference evidence="3 4" key="1">
    <citation type="journal article" date="2015" name="Microbiome">
        <title>Genomic resolution of linkages in carbon, nitrogen, and sulfur cycling among widespread estuary sediment bacteria.</title>
        <authorList>
            <person name="Baker B.J."/>
            <person name="Lazar C.S."/>
            <person name="Teske A.P."/>
            <person name="Dick G.J."/>
        </authorList>
    </citation>
    <scope>NUCLEOTIDE SEQUENCE [LARGE SCALE GENOMIC DNA]</scope>
    <source>
        <strain evidence="3">DG_78</strain>
    </source>
</reference>
<feature type="signal peptide" evidence="2">
    <location>
        <begin position="1"/>
        <end position="18"/>
    </location>
</feature>
<organism evidence="3 4">
    <name type="scientific">candidate division TA06 bacterium DG_78</name>
    <dbReference type="NCBI Taxonomy" id="1703772"/>
    <lineage>
        <taxon>Bacteria</taxon>
        <taxon>Bacteria division TA06</taxon>
    </lineage>
</organism>
<feature type="coiled-coil region" evidence="1">
    <location>
        <begin position="30"/>
        <end position="57"/>
    </location>
</feature>
<name>A0A0S7YB74_UNCT6</name>
<evidence type="ECO:0000256" key="1">
    <source>
        <dbReference type="SAM" id="Coils"/>
    </source>
</evidence>
<proteinExistence type="predicted"/>
<evidence type="ECO:0000313" key="3">
    <source>
        <dbReference type="EMBL" id="KPJ71910.1"/>
    </source>
</evidence>
<evidence type="ECO:0000313" key="4">
    <source>
        <dbReference type="Proteomes" id="UP000051012"/>
    </source>
</evidence>
<protein>
    <submittedName>
        <fullName evidence="3">Uncharacterized protein</fullName>
    </submittedName>
</protein>
<keyword evidence="2" id="KW-0732">Signal</keyword>
<evidence type="ECO:0000256" key="2">
    <source>
        <dbReference type="SAM" id="SignalP"/>
    </source>
</evidence>